<dbReference type="GO" id="GO:0000055">
    <property type="term" value="P:ribosomal large subunit export from nucleus"/>
    <property type="evidence" value="ECO:0007669"/>
    <property type="project" value="UniProtKB-UniRule"/>
</dbReference>
<dbReference type="GO" id="GO:0005730">
    <property type="term" value="C:nucleolus"/>
    <property type="evidence" value="ECO:0007669"/>
    <property type="project" value="UniProtKB-SubCell"/>
</dbReference>
<dbReference type="Pfam" id="PF21638">
    <property type="entry name" value="SDA1_C"/>
    <property type="match status" value="1"/>
</dbReference>
<evidence type="ECO:0000256" key="7">
    <source>
        <dbReference type="SAM" id="MobiDB-lite"/>
    </source>
</evidence>
<evidence type="ECO:0000259" key="8">
    <source>
        <dbReference type="Pfam" id="PF05285"/>
    </source>
</evidence>
<feature type="region of interest" description="Disordered" evidence="7">
    <location>
        <begin position="488"/>
        <end position="583"/>
    </location>
</feature>
<feature type="compositionally biased region" description="Acidic residues" evidence="7">
    <location>
        <begin position="519"/>
        <end position="554"/>
    </location>
</feature>
<evidence type="ECO:0000256" key="1">
    <source>
        <dbReference type="ARBA" id="ARBA00005783"/>
    </source>
</evidence>
<keyword evidence="3 6" id="KW-0690">Ribosome biogenesis</keyword>
<organism evidence="11 12">
    <name type="scientific">Octopus vulgaris</name>
    <name type="common">Common octopus</name>
    <dbReference type="NCBI Taxonomy" id="6645"/>
    <lineage>
        <taxon>Eukaryota</taxon>
        <taxon>Metazoa</taxon>
        <taxon>Spiralia</taxon>
        <taxon>Lophotrochozoa</taxon>
        <taxon>Mollusca</taxon>
        <taxon>Cephalopoda</taxon>
        <taxon>Coleoidea</taxon>
        <taxon>Octopodiformes</taxon>
        <taxon>Octopoda</taxon>
        <taxon>Incirrata</taxon>
        <taxon>Octopodidae</taxon>
        <taxon>Octopus</taxon>
    </lineage>
</organism>
<dbReference type="PANTHER" id="PTHR12730:SF0">
    <property type="entry name" value="PROTEIN SDA1 HOMOLOG"/>
    <property type="match status" value="1"/>
</dbReference>
<dbReference type="InterPro" id="IPR016024">
    <property type="entry name" value="ARM-type_fold"/>
</dbReference>
<comment type="similarity">
    <text evidence="1 6">Belongs to the SDA1 family.</text>
</comment>
<sequence>MSSRHHNQLPNNLPQLQNLIKRDPQSYCDEFLQQHQHFISTLEIFQLKPSQYSKSLDEMIMFLAQVAHCYAEHLTDFPQQLKELLLRHSTVLDPTIRMSLCRALILLRNKSLISGIDLLQLFFQLFICSDKLLRQTLYSYVVSDIYNVNAKHKNGKLNRTLQNFMYDMLKDSNAIAAKKSLDVMIELYRRNTWKDAKTVNVISTACFSKVTKIMVAALKFFLSIDPTHDSESESEEENVMSKKSTADLLLGNRVSKKTKKRRKRLNRALDVLKKHKKKKRPACVNFSTLHLLHDPQEFADRLFKQLQSSSEYYDVKILMMDLISRLIGVHQLFLLNFYPFIQKYLQPRQKDVTKILLFAAQASHDLVPPDVIENIVKTIAYNFITERNSADAIAVGLNAVKEIISRCPLALTEELIQDLAQYKSSREKAVSMASRGLIQVVKQINPNILNKKDRGRLTEAMQEAELASYGDTQAKSYLPGAEVLLEELDSSKVTEDGKTDAEGMAETATADEGKKQTENSDDDEEEEEAVDDEDSDNDGWESCSSEEIEDESGEWVDVNEAAKEEDSTKSEVPKDTKTKQKKVKVSKAKVLVKQELEEKKQSALQISDTRIFTEIDFEKINHALVKKQLDPVQKRKRKRADEALEKELAPRKEILELSLIEMIHKKRKHDKEARLATVQAGKTEREQFGKARPKRNPNASSTNKEKKRNKNFMMVKHKLLGKKNKRSFREKQVALRDALLKKQRTMRK</sequence>
<dbReference type="GO" id="GO:0015031">
    <property type="term" value="P:protein transport"/>
    <property type="evidence" value="ECO:0007669"/>
    <property type="project" value="UniProtKB-KW"/>
</dbReference>
<feature type="region of interest" description="Disordered" evidence="7">
    <location>
        <begin position="668"/>
        <end position="712"/>
    </location>
</feature>
<dbReference type="PANTHER" id="PTHR12730">
    <property type="entry name" value="HSDA/SDA1-RELATED"/>
    <property type="match status" value="1"/>
</dbReference>
<feature type="compositionally biased region" description="Basic and acidic residues" evidence="7">
    <location>
        <begin position="489"/>
        <end position="501"/>
    </location>
</feature>
<evidence type="ECO:0000313" key="12">
    <source>
        <dbReference type="Proteomes" id="UP001162480"/>
    </source>
</evidence>
<comment type="function">
    <text evidence="6">Required for 60S pre-ribosomal subunits export to the cytoplasm.</text>
</comment>
<comment type="subcellular location">
    <subcellularLocation>
        <location evidence="6">Nucleus</location>
        <location evidence="6">Nucleolus</location>
    </subcellularLocation>
</comment>
<evidence type="ECO:0000256" key="4">
    <source>
        <dbReference type="ARBA" id="ARBA00022927"/>
    </source>
</evidence>
<feature type="domain" description="SDA1 N-terminal" evidence="9">
    <location>
        <begin position="62"/>
        <end position="426"/>
    </location>
</feature>
<feature type="domain" description="SDA1 middle" evidence="8">
    <location>
        <begin position="518"/>
        <end position="681"/>
    </location>
</feature>
<keyword evidence="4 6" id="KW-0653">Protein transport</keyword>
<dbReference type="GO" id="GO:0042273">
    <property type="term" value="P:ribosomal large subunit biogenesis"/>
    <property type="evidence" value="ECO:0007669"/>
    <property type="project" value="UniProtKB-UniRule"/>
</dbReference>
<dbReference type="InterPro" id="IPR012977">
    <property type="entry name" value="SDA1_N"/>
</dbReference>
<accession>A0AA36FBW8</accession>
<feature type="compositionally biased region" description="Basic and acidic residues" evidence="7">
    <location>
        <begin position="560"/>
        <end position="578"/>
    </location>
</feature>
<evidence type="ECO:0000313" key="11">
    <source>
        <dbReference type="EMBL" id="CAI9731599.1"/>
    </source>
</evidence>
<keyword evidence="2 6" id="KW-0813">Transport</keyword>
<reference evidence="11" key="1">
    <citation type="submission" date="2023-08" db="EMBL/GenBank/DDBJ databases">
        <authorList>
            <person name="Alioto T."/>
            <person name="Alioto T."/>
            <person name="Gomez Garrido J."/>
        </authorList>
    </citation>
    <scope>NUCLEOTIDE SEQUENCE</scope>
</reference>
<keyword evidence="12" id="KW-1185">Reference proteome</keyword>
<dbReference type="InterPro" id="IPR027312">
    <property type="entry name" value="Sda1"/>
</dbReference>
<dbReference type="Pfam" id="PF08158">
    <property type="entry name" value="SDA1_HEAT"/>
    <property type="match status" value="1"/>
</dbReference>
<name>A0AA36FBW8_OCTVU</name>
<evidence type="ECO:0000256" key="5">
    <source>
        <dbReference type="ARBA" id="ARBA00023242"/>
    </source>
</evidence>
<evidence type="ECO:0000259" key="10">
    <source>
        <dbReference type="Pfam" id="PF21638"/>
    </source>
</evidence>
<feature type="domain" description="SDA1 C-terminal" evidence="10">
    <location>
        <begin position="700"/>
        <end position="744"/>
    </location>
</feature>
<keyword evidence="5 6" id="KW-0539">Nucleus</keyword>
<dbReference type="Pfam" id="PF05285">
    <property type="entry name" value="SDA1_dom"/>
    <property type="match status" value="1"/>
</dbReference>
<evidence type="ECO:0000259" key="9">
    <source>
        <dbReference type="Pfam" id="PF08158"/>
    </source>
</evidence>
<evidence type="ECO:0000256" key="2">
    <source>
        <dbReference type="ARBA" id="ARBA00022448"/>
    </source>
</evidence>
<evidence type="ECO:0000256" key="3">
    <source>
        <dbReference type="ARBA" id="ARBA00022517"/>
    </source>
</evidence>
<proteinExistence type="inferred from homology"/>
<dbReference type="InterPro" id="IPR048292">
    <property type="entry name" value="SDA1_C"/>
</dbReference>
<gene>
    <name evidence="11" type="ORF">OCTVUL_1B030443</name>
</gene>
<protein>
    <recommendedName>
        <fullName evidence="6">Protein SDA1</fullName>
    </recommendedName>
</protein>
<dbReference type="Proteomes" id="UP001162480">
    <property type="component" value="Chromosome 13"/>
</dbReference>
<dbReference type="AlphaFoldDB" id="A0AA36FBW8"/>
<evidence type="ECO:0000256" key="6">
    <source>
        <dbReference type="RuleBase" id="RU365057"/>
    </source>
</evidence>
<dbReference type="EMBL" id="OX597826">
    <property type="protein sequence ID" value="CAI9731599.1"/>
    <property type="molecule type" value="Genomic_DNA"/>
</dbReference>
<dbReference type="InterPro" id="IPR007949">
    <property type="entry name" value="SDA1_MD"/>
</dbReference>
<dbReference type="SUPFAM" id="SSF48371">
    <property type="entry name" value="ARM repeat"/>
    <property type="match status" value="1"/>
</dbReference>